<proteinExistence type="predicted"/>
<name>A0ABT0H0P7_9HYPH</name>
<dbReference type="EMBL" id="JALNMJ010000022">
    <property type="protein sequence ID" value="MCK7615176.1"/>
    <property type="molecule type" value="Genomic_DNA"/>
</dbReference>
<sequence length="122" mass="13836">MVLPVWPATVPDAPQRPSYRVSQPFNQNDITDMEAGNSRDRPRGTVQYRIVEQSIRMTQTEYAAFEAYVRDDLVKGSLRFTMNVWNGYAMASHTVKLAGPDKFTVSPKGRALLVSMRLEVEL</sequence>
<keyword evidence="3" id="KW-1185">Reference proteome</keyword>
<gene>
    <name evidence="2" type="ORF">M0H32_23675</name>
</gene>
<feature type="compositionally biased region" description="Polar residues" evidence="1">
    <location>
        <begin position="20"/>
        <end position="30"/>
    </location>
</feature>
<comment type="caution">
    <text evidence="2">The sequence shown here is derived from an EMBL/GenBank/DDBJ whole genome shotgun (WGS) entry which is preliminary data.</text>
</comment>
<feature type="region of interest" description="Disordered" evidence="1">
    <location>
        <begin position="16"/>
        <end position="41"/>
    </location>
</feature>
<evidence type="ECO:0000313" key="3">
    <source>
        <dbReference type="Proteomes" id="UP001431221"/>
    </source>
</evidence>
<dbReference type="RefSeq" id="WP_248158231.1">
    <property type="nucleotide sequence ID" value="NZ_JALNMJ010000022.1"/>
</dbReference>
<accession>A0ABT0H0P7</accession>
<evidence type="ECO:0000256" key="1">
    <source>
        <dbReference type="SAM" id="MobiDB-lite"/>
    </source>
</evidence>
<evidence type="ECO:0000313" key="2">
    <source>
        <dbReference type="EMBL" id="MCK7615176.1"/>
    </source>
</evidence>
<protein>
    <submittedName>
        <fullName evidence="2">Uncharacterized protein</fullName>
    </submittedName>
</protein>
<dbReference type="Proteomes" id="UP001431221">
    <property type="component" value="Unassembled WGS sequence"/>
</dbReference>
<reference evidence="2" key="1">
    <citation type="submission" date="2022-04" db="EMBL/GenBank/DDBJ databases">
        <title>Roseibium sp. CAU 1639 isolated from mud.</title>
        <authorList>
            <person name="Kim W."/>
        </authorList>
    </citation>
    <scope>NUCLEOTIDE SEQUENCE</scope>
    <source>
        <strain evidence="2">CAU 1639</strain>
    </source>
</reference>
<organism evidence="2 3">
    <name type="scientific">Roseibium sediminicola</name>
    <dbReference type="NCBI Taxonomy" id="2933272"/>
    <lineage>
        <taxon>Bacteria</taxon>
        <taxon>Pseudomonadati</taxon>
        <taxon>Pseudomonadota</taxon>
        <taxon>Alphaproteobacteria</taxon>
        <taxon>Hyphomicrobiales</taxon>
        <taxon>Stappiaceae</taxon>
        <taxon>Roseibium</taxon>
    </lineage>
</organism>